<dbReference type="InterPro" id="IPR046903">
    <property type="entry name" value="Mab-21-like_nuc_Trfase"/>
</dbReference>
<reference evidence="2" key="1">
    <citation type="submission" date="2021-03" db="EMBL/GenBank/DDBJ databases">
        <authorList>
            <person name="Bekaert M."/>
        </authorList>
    </citation>
    <scope>NUCLEOTIDE SEQUENCE</scope>
</reference>
<dbReference type="Pfam" id="PF03281">
    <property type="entry name" value="Mab-21"/>
    <property type="match status" value="1"/>
</dbReference>
<comment type="caution">
    <text evidence="2">The sequence shown here is derived from an EMBL/GenBank/DDBJ whole genome shotgun (WGS) entry which is preliminary data.</text>
</comment>
<dbReference type="AlphaFoldDB" id="A0A8S3RYX7"/>
<organism evidence="2 3">
    <name type="scientific">Mytilus edulis</name>
    <name type="common">Blue mussel</name>
    <dbReference type="NCBI Taxonomy" id="6550"/>
    <lineage>
        <taxon>Eukaryota</taxon>
        <taxon>Metazoa</taxon>
        <taxon>Spiralia</taxon>
        <taxon>Lophotrochozoa</taxon>
        <taxon>Mollusca</taxon>
        <taxon>Bivalvia</taxon>
        <taxon>Autobranchia</taxon>
        <taxon>Pteriomorphia</taxon>
        <taxon>Mytilida</taxon>
        <taxon>Mytiloidea</taxon>
        <taxon>Mytilidae</taxon>
        <taxon>Mytilinae</taxon>
        <taxon>Mytilus</taxon>
    </lineage>
</organism>
<keyword evidence="3" id="KW-1185">Reference proteome</keyword>
<sequence>MRKKREKARAQFTSDPFQFTSRLLGKKGSGHLKASLEEYLSEMHRIFRFESNSAGFRSDGARIILYDTDLVGSWSHVNQPAFHDKPLEFTLRSEYEGPYNVTNNGCLVPLKVKKHFRHLVGKAIDYLTNKKTDDRITIENLSDSPAVTFTVKQRDEDDLGVDMAPMINVKLPFKDEFGWPKHGAEWPSQRKVQQIKVLE</sequence>
<accession>A0A8S3RYX7</accession>
<dbReference type="Gene3D" id="3.30.460.90">
    <property type="match status" value="1"/>
</dbReference>
<dbReference type="Proteomes" id="UP000683360">
    <property type="component" value="Unassembled WGS sequence"/>
</dbReference>
<evidence type="ECO:0000313" key="3">
    <source>
        <dbReference type="Proteomes" id="UP000683360"/>
    </source>
</evidence>
<proteinExistence type="predicted"/>
<evidence type="ECO:0000259" key="1">
    <source>
        <dbReference type="Pfam" id="PF03281"/>
    </source>
</evidence>
<evidence type="ECO:0000313" key="2">
    <source>
        <dbReference type="EMBL" id="CAG2214141.1"/>
    </source>
</evidence>
<gene>
    <name evidence="2" type="ORF">MEDL_27987</name>
</gene>
<dbReference type="OrthoDB" id="5947963at2759"/>
<protein>
    <recommendedName>
        <fullName evidence="1">Mab-21-like nucleotidyltransferase domain-containing protein</fullName>
    </recommendedName>
</protein>
<dbReference type="EMBL" id="CAJPWZ010001401">
    <property type="protein sequence ID" value="CAG2214141.1"/>
    <property type="molecule type" value="Genomic_DNA"/>
</dbReference>
<name>A0A8S3RYX7_MYTED</name>
<feature type="domain" description="Mab-21-like nucleotidyltransferase" evidence="1">
    <location>
        <begin position="94"/>
        <end position="196"/>
    </location>
</feature>